<gene>
    <name evidence="2" type="ORF">AB205_0202220</name>
</gene>
<evidence type="ECO:0000313" key="2">
    <source>
        <dbReference type="EMBL" id="PIO10849.1"/>
    </source>
</evidence>
<feature type="compositionally biased region" description="Basic residues" evidence="1">
    <location>
        <begin position="170"/>
        <end position="179"/>
    </location>
</feature>
<evidence type="ECO:0000256" key="1">
    <source>
        <dbReference type="SAM" id="MobiDB-lite"/>
    </source>
</evidence>
<dbReference type="AlphaFoldDB" id="A0A2G9Q5G9"/>
<sequence>MQQAGMCLATAIVTIQAAGSNIVYSQHSTVHRNCPGRDSQHSHNIGPGTLLPADTHYCTALQPFINILPLATANNLHSPGSGRGMVAVSQQQAEGHNQVRPVHRSTGVEASTHPNLYEASGLQTLIRKFRNPEKTKKIVFSIQKNNSGAPHICETPVYYSSRATDQSKRPNGRQRHSHKTGQGQFTWKQSKR</sequence>
<reference evidence="3" key="1">
    <citation type="journal article" date="2017" name="Nat. Commun.">
        <title>The North American bullfrog draft genome provides insight into hormonal regulation of long noncoding RNA.</title>
        <authorList>
            <person name="Hammond S.A."/>
            <person name="Warren R.L."/>
            <person name="Vandervalk B.P."/>
            <person name="Kucuk E."/>
            <person name="Khan H."/>
            <person name="Gibb E.A."/>
            <person name="Pandoh P."/>
            <person name="Kirk H."/>
            <person name="Zhao Y."/>
            <person name="Jones M."/>
            <person name="Mungall A.J."/>
            <person name="Coope R."/>
            <person name="Pleasance S."/>
            <person name="Moore R.A."/>
            <person name="Holt R.A."/>
            <person name="Round J.M."/>
            <person name="Ohora S."/>
            <person name="Walle B.V."/>
            <person name="Veldhoen N."/>
            <person name="Helbing C.C."/>
            <person name="Birol I."/>
        </authorList>
    </citation>
    <scope>NUCLEOTIDE SEQUENCE [LARGE SCALE GENOMIC DNA]</scope>
</reference>
<organism evidence="2 3">
    <name type="scientific">Aquarana catesbeiana</name>
    <name type="common">American bullfrog</name>
    <name type="synonym">Rana catesbeiana</name>
    <dbReference type="NCBI Taxonomy" id="8400"/>
    <lineage>
        <taxon>Eukaryota</taxon>
        <taxon>Metazoa</taxon>
        <taxon>Chordata</taxon>
        <taxon>Craniata</taxon>
        <taxon>Vertebrata</taxon>
        <taxon>Euteleostomi</taxon>
        <taxon>Amphibia</taxon>
        <taxon>Batrachia</taxon>
        <taxon>Anura</taxon>
        <taxon>Neobatrachia</taxon>
        <taxon>Ranoidea</taxon>
        <taxon>Ranidae</taxon>
        <taxon>Aquarana</taxon>
    </lineage>
</organism>
<dbReference type="EMBL" id="KZ061531">
    <property type="protein sequence ID" value="PIO10849.1"/>
    <property type="molecule type" value="Genomic_DNA"/>
</dbReference>
<proteinExistence type="predicted"/>
<protein>
    <submittedName>
        <fullName evidence="2">Uncharacterized protein</fullName>
    </submittedName>
</protein>
<name>A0A2G9Q5G9_AQUCT</name>
<feature type="region of interest" description="Disordered" evidence="1">
    <location>
        <begin position="162"/>
        <end position="192"/>
    </location>
</feature>
<dbReference type="Proteomes" id="UP000228934">
    <property type="component" value="Unassembled WGS sequence"/>
</dbReference>
<accession>A0A2G9Q5G9</accession>
<feature type="compositionally biased region" description="Polar residues" evidence="1">
    <location>
        <begin position="180"/>
        <end position="192"/>
    </location>
</feature>
<evidence type="ECO:0000313" key="3">
    <source>
        <dbReference type="Proteomes" id="UP000228934"/>
    </source>
</evidence>
<keyword evidence="3" id="KW-1185">Reference proteome</keyword>